<reference evidence="1" key="1">
    <citation type="journal article" date="2021" name="Proc. Natl. Acad. Sci. U.S.A.">
        <title>A Catalog of Tens of Thousands of Viruses from Human Metagenomes Reveals Hidden Associations with Chronic Diseases.</title>
        <authorList>
            <person name="Tisza M.J."/>
            <person name="Buck C.B."/>
        </authorList>
    </citation>
    <scope>NUCLEOTIDE SEQUENCE</scope>
    <source>
        <strain evidence="1">CtoC338</strain>
    </source>
</reference>
<accession>A0A8S5SWD9</accession>
<proteinExistence type="predicted"/>
<protein>
    <submittedName>
        <fullName evidence="1">Uncharacterized protein</fullName>
    </submittedName>
</protein>
<sequence length="244" mass="27680">MKYYKIIMGDKFVGVGTSIDLRKFQQKHSVFFACDESEAQYIQCNGKLYHDMWMLPVSAQSYAAADVKEIEQDEYEALFAAIKSNQEVPVLIEEEQIEDSAQEEDQITIEYVRESKINEMKSDCNKAITNGFDIKLSDGQVSHFSLTIQDQLNLITSAQMIASGSGTIPYHADGELCKYYSAVDMNAVIEKSNVFKTYHVAYFNSLKSYITSLNDMNKISKISYGSAIPTKYQSEVYIALKNKF</sequence>
<organism evidence="1">
    <name type="scientific">virus sp. ctoC338</name>
    <dbReference type="NCBI Taxonomy" id="2827997"/>
    <lineage>
        <taxon>Viruses</taxon>
    </lineage>
</organism>
<name>A0A8S5SWD9_9VIRU</name>
<evidence type="ECO:0000313" key="1">
    <source>
        <dbReference type="EMBL" id="DAF55389.1"/>
    </source>
</evidence>
<dbReference type="EMBL" id="BK032688">
    <property type="protein sequence ID" value="DAF55389.1"/>
    <property type="molecule type" value="Genomic_DNA"/>
</dbReference>